<sequence>MGGISSLSEITPHTPVVLVTFSITEKIKQSYCRRNFYGLEHQTPHIPLYFGKFMERLKLTKLFNSKRIRDIFKEFIGDEKKIPQTINNKLRLRQHDYVQIKSLTKKVSELHRDFVVTMVDKASGNYAITCKKLYLQFMEKELNTQSNDGKTYEIKDQLDPVSIKLNHEKFTRSFGIAPQTEGNLPKIYGIPKMHKNPIKFRFITGAHDSTLKPLSIELQRILRFLHGHFRRYCYSITGHDKINRFFSIQNTFRVVQQLNTVQNKRSEIFCADFSSLFTNLPHNVVKDKLYYLIDLMFKNAGSEYIVVQGTNVRYDRNNSSTSGRSYHKNDLKGIIDFILRNSFAYYGGNLYQQQKGIPQGNNASPQIADLTLAVMEYQYIRNNIQSGHPLSFSLNRTFRYIDDLFQISDKKDEFVRITTDMYHHSLTLEQTNTGPKESAFLDMSIKVTITGAVQTSLYNKTDDYSFSVVRYPHYESNIPISMGLNTLHGEIIRIFRNCSLFEHFLERTRQLARYAISLKYAVCNNDICMHIIEKL</sequence>
<dbReference type="EnsemblMetazoa" id="PPA42350.1">
    <property type="protein sequence ID" value="PPA42350.1"/>
    <property type="gene ID" value="WBGene00280719"/>
</dbReference>
<dbReference type="SUPFAM" id="SSF56672">
    <property type="entry name" value="DNA/RNA polymerases"/>
    <property type="match status" value="1"/>
</dbReference>
<proteinExistence type="predicted"/>
<reference evidence="1" key="2">
    <citation type="submission" date="2022-06" db="UniProtKB">
        <authorList>
            <consortium name="EnsemblMetazoa"/>
        </authorList>
    </citation>
    <scope>IDENTIFICATION</scope>
    <source>
        <strain evidence="1">PS312</strain>
    </source>
</reference>
<reference evidence="2" key="1">
    <citation type="journal article" date="2008" name="Nat. Genet.">
        <title>The Pristionchus pacificus genome provides a unique perspective on nematode lifestyle and parasitism.</title>
        <authorList>
            <person name="Dieterich C."/>
            <person name="Clifton S.W."/>
            <person name="Schuster L.N."/>
            <person name="Chinwalla A."/>
            <person name="Delehaunty K."/>
            <person name="Dinkelacker I."/>
            <person name="Fulton L."/>
            <person name="Fulton R."/>
            <person name="Godfrey J."/>
            <person name="Minx P."/>
            <person name="Mitreva M."/>
            <person name="Roeseler W."/>
            <person name="Tian H."/>
            <person name="Witte H."/>
            <person name="Yang S.P."/>
            <person name="Wilson R.K."/>
            <person name="Sommer R.J."/>
        </authorList>
    </citation>
    <scope>NUCLEOTIDE SEQUENCE [LARGE SCALE GENOMIC DNA]</scope>
    <source>
        <strain evidence="2">PS312</strain>
    </source>
</reference>
<keyword evidence="2" id="KW-1185">Reference proteome</keyword>
<accession>A0A8R1UZX3</accession>
<gene>
    <name evidence="1" type="primary">WBGene00280719</name>
</gene>
<dbReference type="PANTHER" id="PTHR21301:SF10">
    <property type="entry name" value="REVERSE TRANSCRIPTASE DOMAIN-CONTAINING PROTEIN"/>
    <property type="match status" value="1"/>
</dbReference>
<accession>A0A2A6D2M1</accession>
<name>A0A2A6D2M1_PRIPA</name>
<evidence type="ECO:0000313" key="1">
    <source>
        <dbReference type="EnsemblMetazoa" id="PPA42350.1"/>
    </source>
</evidence>
<dbReference type="InterPro" id="IPR000477">
    <property type="entry name" value="RT_dom"/>
</dbReference>
<dbReference type="AlphaFoldDB" id="A0A2A6D2M1"/>
<dbReference type="InterPro" id="IPR043502">
    <property type="entry name" value="DNA/RNA_pol_sf"/>
</dbReference>
<dbReference type="Proteomes" id="UP000005239">
    <property type="component" value="Unassembled WGS sequence"/>
</dbReference>
<dbReference type="PANTHER" id="PTHR21301">
    <property type="entry name" value="REVERSE TRANSCRIPTASE"/>
    <property type="match status" value="1"/>
</dbReference>
<evidence type="ECO:0000313" key="2">
    <source>
        <dbReference type="Proteomes" id="UP000005239"/>
    </source>
</evidence>
<protein>
    <submittedName>
        <fullName evidence="1">Reverse transcriptase domain-containing protein</fullName>
    </submittedName>
</protein>
<dbReference type="PROSITE" id="PS50878">
    <property type="entry name" value="RT_POL"/>
    <property type="match status" value="1"/>
</dbReference>
<organism evidence="1 2">
    <name type="scientific">Pristionchus pacificus</name>
    <name type="common">Parasitic nematode worm</name>
    <dbReference type="NCBI Taxonomy" id="54126"/>
    <lineage>
        <taxon>Eukaryota</taxon>
        <taxon>Metazoa</taxon>
        <taxon>Ecdysozoa</taxon>
        <taxon>Nematoda</taxon>
        <taxon>Chromadorea</taxon>
        <taxon>Rhabditida</taxon>
        <taxon>Rhabditina</taxon>
        <taxon>Diplogasteromorpha</taxon>
        <taxon>Diplogasteroidea</taxon>
        <taxon>Neodiplogasteridae</taxon>
        <taxon>Pristionchus</taxon>
    </lineage>
</organism>
<dbReference type="OrthoDB" id="5907644at2759"/>